<dbReference type="Pfam" id="PF00501">
    <property type="entry name" value="AMP-binding"/>
    <property type="match status" value="1"/>
</dbReference>
<evidence type="ECO:0000259" key="1">
    <source>
        <dbReference type="Pfam" id="PF00501"/>
    </source>
</evidence>
<evidence type="ECO:0000313" key="3">
    <source>
        <dbReference type="EMBL" id="HGC44004.1"/>
    </source>
</evidence>
<feature type="domain" description="AMP-binding enzyme C-terminal" evidence="2">
    <location>
        <begin position="424"/>
        <end position="502"/>
    </location>
</feature>
<dbReference type="GO" id="GO:0016405">
    <property type="term" value="F:CoA-ligase activity"/>
    <property type="evidence" value="ECO:0007669"/>
    <property type="project" value="TreeGrafter"/>
</dbReference>
<dbReference type="InterPro" id="IPR025110">
    <property type="entry name" value="AMP-bd_C"/>
</dbReference>
<dbReference type="InterPro" id="IPR042099">
    <property type="entry name" value="ANL_N_sf"/>
</dbReference>
<dbReference type="Gene3D" id="3.40.50.12780">
    <property type="entry name" value="N-terminal domain of ligase-like"/>
    <property type="match status" value="1"/>
</dbReference>
<dbReference type="PANTHER" id="PTHR24096">
    <property type="entry name" value="LONG-CHAIN-FATTY-ACID--COA LIGASE"/>
    <property type="match status" value="1"/>
</dbReference>
<dbReference type="Pfam" id="PF13193">
    <property type="entry name" value="AMP-binding_C"/>
    <property type="match status" value="1"/>
</dbReference>
<dbReference type="InterPro" id="IPR045851">
    <property type="entry name" value="AMP-bd_C_sf"/>
</dbReference>
<dbReference type="PANTHER" id="PTHR24096:SF323">
    <property type="entry name" value="BLR3536 PROTEIN"/>
    <property type="match status" value="1"/>
</dbReference>
<comment type="caution">
    <text evidence="3">The sequence shown here is derived from an EMBL/GenBank/DDBJ whole genome shotgun (WGS) entry which is preliminary data.</text>
</comment>
<reference evidence="3" key="1">
    <citation type="journal article" date="2020" name="mSystems">
        <title>Genome- and Community-Level Interaction Insights into Carbon Utilization and Element Cycling Functions of Hydrothermarchaeota in Hydrothermal Sediment.</title>
        <authorList>
            <person name="Zhou Z."/>
            <person name="Liu Y."/>
            <person name="Xu W."/>
            <person name="Pan J."/>
            <person name="Luo Z.H."/>
            <person name="Li M."/>
        </authorList>
    </citation>
    <scope>NUCLEOTIDE SEQUENCE</scope>
    <source>
        <strain evidence="3">SpSt-997</strain>
    </source>
</reference>
<sequence length="522" mass="57120">MDELEHWAARHPEKPAVIFPQSARARDFATLDGNANRLAQGLIGRGLEPGAMVAVLLENRPEIFEIAWAARRAGLYYAMLNTHLRPREIAYLLGDCGAALLFVSRALLALVPAEWRARRPIVCLASPSSEAEAGGAAPLYSYDALLASNPRPASLPERPVGREFLYSSGTSGRPKGIRFPLLAADQRGVTQPGEKLLDHTLRFDADSVYLSPAPLYHAAPHVYSLHAMSRGKTVIALEKFEPETALSAIQRYRVTHSQWVPTMFVRMLALPEIVRAQYDLSSHTRAIHAAAPCPIHVKERMIAWWGPILVEYYAGSERIGTTLIESAAWLAHKGSVGRAIYGTIHILDEDGNDLPPGEVGGIWFEGTGGFVYHNDPEKTRASYNARGFATLGDLGFLDAEGYLYLSDRRSDLIISAGANVYPAEIESVLLEHPLIADAAAIGVPDEDQGEVVLAAIEPVASPESIGLTPGAIIAFCREHMASIKCPRHVVFLERLPRTPTGKLLRRELKERFRSEMAPAARA</sequence>
<dbReference type="AlphaFoldDB" id="A0A8J4HBT9"/>
<dbReference type="SUPFAM" id="SSF56801">
    <property type="entry name" value="Acetyl-CoA synthetase-like"/>
    <property type="match status" value="1"/>
</dbReference>
<protein>
    <submittedName>
        <fullName evidence="3">Acyl-CoA synthetase</fullName>
    </submittedName>
</protein>
<gene>
    <name evidence="3" type="ORF">ENY07_12415</name>
</gene>
<dbReference type="EMBL" id="DTQM01000234">
    <property type="protein sequence ID" value="HGC44004.1"/>
    <property type="molecule type" value="Genomic_DNA"/>
</dbReference>
<feature type="domain" description="AMP-dependent synthetase/ligase" evidence="1">
    <location>
        <begin position="4"/>
        <end position="368"/>
    </location>
</feature>
<proteinExistence type="predicted"/>
<accession>A0A8J4HBT9</accession>
<evidence type="ECO:0000259" key="2">
    <source>
        <dbReference type="Pfam" id="PF13193"/>
    </source>
</evidence>
<organism evidence="3">
    <name type="scientific">Acidicaldus sp</name>
    <dbReference type="NCBI Taxonomy" id="1872105"/>
    <lineage>
        <taxon>Bacteria</taxon>
        <taxon>Pseudomonadati</taxon>
        <taxon>Pseudomonadota</taxon>
        <taxon>Alphaproteobacteria</taxon>
        <taxon>Acetobacterales</taxon>
        <taxon>Acetobacteraceae</taxon>
        <taxon>Acidicaldus</taxon>
    </lineage>
</organism>
<name>A0A8J4HBT9_9PROT</name>
<dbReference type="InterPro" id="IPR000873">
    <property type="entry name" value="AMP-dep_synth/lig_dom"/>
</dbReference>
<dbReference type="InterPro" id="IPR020845">
    <property type="entry name" value="AMP-binding_CS"/>
</dbReference>
<dbReference type="PROSITE" id="PS00455">
    <property type="entry name" value="AMP_BINDING"/>
    <property type="match status" value="1"/>
</dbReference>
<dbReference type="Gene3D" id="3.30.300.30">
    <property type="match status" value="1"/>
</dbReference>